<evidence type="ECO:0000256" key="8">
    <source>
        <dbReference type="SAM" id="Phobius"/>
    </source>
</evidence>
<keyword evidence="5 8" id="KW-1133">Transmembrane helix</keyword>
<feature type="transmembrane region" description="Helical" evidence="8">
    <location>
        <begin position="175"/>
        <end position="194"/>
    </location>
</feature>
<comment type="subcellular location">
    <subcellularLocation>
        <location evidence="1">Cell membrane</location>
        <topology evidence="1">Multi-pass membrane protein</topology>
    </subcellularLocation>
</comment>
<evidence type="ECO:0000256" key="2">
    <source>
        <dbReference type="ARBA" id="ARBA00010792"/>
    </source>
</evidence>
<evidence type="ECO:0000313" key="10">
    <source>
        <dbReference type="EMBL" id="MFC5950502.1"/>
    </source>
</evidence>
<keyword evidence="11" id="KW-1185">Reference proteome</keyword>
<evidence type="ECO:0000256" key="4">
    <source>
        <dbReference type="ARBA" id="ARBA00022692"/>
    </source>
</evidence>
<name>A0ABW1I9X4_9PSEU</name>
<dbReference type="PANTHER" id="PTHR42709:SF6">
    <property type="entry name" value="UNDECAPRENYL PHOSPHATE TRANSPORTER A"/>
    <property type="match status" value="1"/>
</dbReference>
<accession>A0ABW1I9X4</accession>
<dbReference type="PANTHER" id="PTHR42709">
    <property type="entry name" value="ALKALINE PHOSPHATASE LIKE PROTEIN"/>
    <property type="match status" value="1"/>
</dbReference>
<feature type="transmembrane region" description="Helical" evidence="8">
    <location>
        <begin position="6"/>
        <end position="29"/>
    </location>
</feature>
<dbReference type="Pfam" id="PF09335">
    <property type="entry name" value="VTT_dom"/>
    <property type="match status" value="1"/>
</dbReference>
<comment type="caution">
    <text evidence="10">The sequence shown here is derived from an EMBL/GenBank/DDBJ whole genome shotgun (WGS) entry which is preliminary data.</text>
</comment>
<keyword evidence="4 8" id="KW-0812">Transmembrane</keyword>
<dbReference type="EMBL" id="JBHSQK010000049">
    <property type="protein sequence ID" value="MFC5950502.1"/>
    <property type="molecule type" value="Genomic_DNA"/>
</dbReference>
<evidence type="ECO:0000256" key="3">
    <source>
        <dbReference type="ARBA" id="ARBA00022475"/>
    </source>
</evidence>
<proteinExistence type="inferred from homology"/>
<feature type="region of interest" description="Disordered" evidence="7">
    <location>
        <begin position="218"/>
        <end position="242"/>
    </location>
</feature>
<keyword evidence="6 8" id="KW-0472">Membrane</keyword>
<dbReference type="InterPro" id="IPR051311">
    <property type="entry name" value="DedA_domain"/>
</dbReference>
<evidence type="ECO:0000259" key="9">
    <source>
        <dbReference type="Pfam" id="PF09335"/>
    </source>
</evidence>
<feature type="transmembrane region" description="Helical" evidence="8">
    <location>
        <begin position="110"/>
        <end position="135"/>
    </location>
</feature>
<evidence type="ECO:0000256" key="7">
    <source>
        <dbReference type="SAM" id="MobiDB-lite"/>
    </source>
</evidence>
<feature type="domain" description="VTT" evidence="9">
    <location>
        <begin position="32"/>
        <end position="162"/>
    </location>
</feature>
<organism evidence="10 11">
    <name type="scientific">Pseudonocardia lutea</name>
    <dbReference type="NCBI Taxonomy" id="2172015"/>
    <lineage>
        <taxon>Bacteria</taxon>
        <taxon>Bacillati</taxon>
        <taxon>Actinomycetota</taxon>
        <taxon>Actinomycetes</taxon>
        <taxon>Pseudonocardiales</taxon>
        <taxon>Pseudonocardiaceae</taxon>
        <taxon>Pseudonocardia</taxon>
    </lineage>
</organism>
<evidence type="ECO:0000256" key="6">
    <source>
        <dbReference type="ARBA" id="ARBA00023136"/>
    </source>
</evidence>
<dbReference type="RefSeq" id="WP_379567634.1">
    <property type="nucleotide sequence ID" value="NZ_JBHSQK010000049.1"/>
</dbReference>
<feature type="transmembrane region" description="Helical" evidence="8">
    <location>
        <begin position="142"/>
        <end position="163"/>
    </location>
</feature>
<comment type="similarity">
    <text evidence="2">Belongs to the DedA family.</text>
</comment>
<protein>
    <submittedName>
        <fullName evidence="10">DedA family protein</fullName>
    </submittedName>
</protein>
<sequence>MTVDHILLAIPALAVYLIVGLVVGVESLGIPLPGEIVLVSAALLASHHEVAVDPVGVGAAAIVGAVLGDSIGYLIGRRFGLPLFDRLGRRFPKHFGPRHVALAERVFGRWGMWAVFFGRFVALLRIFAGPLAGALRMHYPRFLVANVGGAIAWAGGTTAAVYFLGIVAEKWLSRFSWVGLGLAVVVGLVVALVVRRRTQRMLDEVEVADQAAPVPAAEGAAGTAGSAGSAGSAGCTAPTSAP</sequence>
<evidence type="ECO:0000313" key="11">
    <source>
        <dbReference type="Proteomes" id="UP001596119"/>
    </source>
</evidence>
<dbReference type="Proteomes" id="UP001596119">
    <property type="component" value="Unassembled WGS sequence"/>
</dbReference>
<keyword evidence="3" id="KW-1003">Cell membrane</keyword>
<evidence type="ECO:0000256" key="1">
    <source>
        <dbReference type="ARBA" id="ARBA00004651"/>
    </source>
</evidence>
<feature type="transmembrane region" description="Helical" evidence="8">
    <location>
        <begin position="50"/>
        <end position="75"/>
    </location>
</feature>
<dbReference type="InterPro" id="IPR032816">
    <property type="entry name" value="VTT_dom"/>
</dbReference>
<reference evidence="11" key="1">
    <citation type="journal article" date="2019" name="Int. J. Syst. Evol. Microbiol.">
        <title>The Global Catalogue of Microorganisms (GCM) 10K type strain sequencing project: providing services to taxonomists for standard genome sequencing and annotation.</title>
        <authorList>
            <consortium name="The Broad Institute Genomics Platform"/>
            <consortium name="The Broad Institute Genome Sequencing Center for Infectious Disease"/>
            <person name="Wu L."/>
            <person name="Ma J."/>
        </authorList>
    </citation>
    <scope>NUCLEOTIDE SEQUENCE [LARGE SCALE GENOMIC DNA]</scope>
    <source>
        <strain evidence="11">CGMCC 4.7397</strain>
    </source>
</reference>
<evidence type="ECO:0000256" key="5">
    <source>
        <dbReference type="ARBA" id="ARBA00022989"/>
    </source>
</evidence>
<gene>
    <name evidence="10" type="ORF">ACFQH9_19720</name>
</gene>